<dbReference type="SUPFAM" id="SSF56003">
    <property type="entry name" value="Molybdenum cofactor-binding domain"/>
    <property type="match status" value="1"/>
</dbReference>
<dbReference type="Gene3D" id="3.90.1170.50">
    <property type="entry name" value="Aldehyde oxidase/xanthine dehydrogenase, a/b hammerhead"/>
    <property type="match status" value="1"/>
</dbReference>
<accession>A0A3D2X9F7</accession>
<sequence length="778" mass="85261">MRTTIDENIHRKEAWDKVTGKAQYTDDIPVTGYLHARILTSPYAHAKIKSIDCSKAIQLQGVRAIITGSDFPVLSGVLIEDRPPLAKDVVRYAGEAIAVVAATTEAIALKAVRMIEVEYEILEAIFSPMEALEKDAPLLHPRLGHYKKMMEDIHPVDQSNIASKFQVRKGDTKKGFADSDVIIEKSYKLPPSDHLAMEVRAVRAEISADGKVKIETSSQAPYTVIKQISSCFQIPAGNIEVQVPFVGGAFGGKAPVTLEFLAYMICVKVNGAPVRLAVPREEDMTTAPCRLGLEADLKIGAKSDGTITAARFIFYLDTGAYADIGPYMAKSIVADCTGPYRIENLSCDSYCIYTNHTYSTSYRGFGHLCYTFCVERAMDDLAKRCEIDPLEFRRINAIKPGDLTPTQVVSTYSNTGNTEHCLKKLKKLIHWNGGSLKKIDENTVSATGIACLWKAADTRTNAISGSIITFNYDGSLNLNTGVVEMGSGGQTYLAQILADKLKMDVKDIHVSLSVNTRLNPEHYKTVASMTNYMAGNAVMKAADDVIEQLKAMGSQIYSCSPEEIEVAESKVFKKAQPDDYILFKDIVLGYKAKNGASIGEPVIAKGGFMLKGLSLLDPNTGKGRTGPSWTVGAQAVEIEFNLTDFTYKIIKATTVMDVGKVINPNAMKEMIYGGMAMGLSMSSREVYHYNKEGRVKTPNLRTYKLLHIGQEPKFKVEFVETPQEDSPFGSRSISEHGIIGIPAALGNALAAASGVSIDELPMTPEYLWRRRKLSHDSK</sequence>
<dbReference type="Pfam" id="PF02738">
    <property type="entry name" value="MoCoBD_1"/>
    <property type="match status" value="1"/>
</dbReference>
<dbReference type="InterPro" id="IPR000674">
    <property type="entry name" value="Ald_Oxase/Xan_DH_a/b"/>
</dbReference>
<organism evidence="4 5">
    <name type="scientific">Lachnoclostridium phytofermentans</name>
    <dbReference type="NCBI Taxonomy" id="66219"/>
    <lineage>
        <taxon>Bacteria</taxon>
        <taxon>Bacillati</taxon>
        <taxon>Bacillota</taxon>
        <taxon>Clostridia</taxon>
        <taxon>Lachnospirales</taxon>
        <taxon>Lachnospiraceae</taxon>
    </lineage>
</organism>
<dbReference type="Gene3D" id="3.30.365.10">
    <property type="entry name" value="Aldehyde oxidase/xanthine dehydrogenase, molybdopterin binding domain"/>
    <property type="match status" value="4"/>
</dbReference>
<evidence type="ECO:0000313" key="4">
    <source>
        <dbReference type="EMBL" id="HCL03155.1"/>
    </source>
</evidence>
<protein>
    <submittedName>
        <fullName evidence="4">Aldehyde oxidase</fullName>
    </submittedName>
</protein>
<proteinExistence type="predicted"/>
<dbReference type="GO" id="GO:0016491">
    <property type="term" value="F:oxidoreductase activity"/>
    <property type="evidence" value="ECO:0007669"/>
    <property type="project" value="UniProtKB-KW"/>
</dbReference>
<name>A0A3D2X9F7_9FIRM</name>
<dbReference type="AlphaFoldDB" id="A0A3D2X9F7"/>
<feature type="domain" description="Aldehyde oxidase/xanthine dehydrogenase a/b hammerhead" evidence="3">
    <location>
        <begin position="19"/>
        <end position="123"/>
    </location>
</feature>
<dbReference type="SUPFAM" id="SSF54665">
    <property type="entry name" value="CO dehydrogenase molybdoprotein N-domain-like"/>
    <property type="match status" value="1"/>
</dbReference>
<dbReference type="InterPro" id="IPR036856">
    <property type="entry name" value="Ald_Oxase/Xan_DH_a/b_sf"/>
</dbReference>
<dbReference type="Proteomes" id="UP000262969">
    <property type="component" value="Unassembled WGS sequence"/>
</dbReference>
<dbReference type="InterPro" id="IPR016208">
    <property type="entry name" value="Ald_Oxase/xanthine_DH-like"/>
</dbReference>
<dbReference type="PANTHER" id="PTHR11908:SF132">
    <property type="entry name" value="ALDEHYDE OXIDASE 1-RELATED"/>
    <property type="match status" value="1"/>
</dbReference>
<evidence type="ECO:0000313" key="5">
    <source>
        <dbReference type="Proteomes" id="UP000262969"/>
    </source>
</evidence>
<dbReference type="PANTHER" id="PTHR11908">
    <property type="entry name" value="XANTHINE DEHYDROGENASE"/>
    <property type="match status" value="1"/>
</dbReference>
<keyword evidence="2" id="KW-0560">Oxidoreductase</keyword>
<dbReference type="SMART" id="SM01008">
    <property type="entry name" value="Ald_Xan_dh_C"/>
    <property type="match status" value="1"/>
</dbReference>
<reference evidence="4 5" key="1">
    <citation type="journal article" date="2018" name="Nat. Biotechnol.">
        <title>A standardized bacterial taxonomy based on genome phylogeny substantially revises the tree of life.</title>
        <authorList>
            <person name="Parks D.H."/>
            <person name="Chuvochina M."/>
            <person name="Waite D.W."/>
            <person name="Rinke C."/>
            <person name="Skarshewski A."/>
            <person name="Chaumeil P.A."/>
            <person name="Hugenholtz P."/>
        </authorList>
    </citation>
    <scope>NUCLEOTIDE SEQUENCE [LARGE SCALE GENOMIC DNA]</scope>
    <source>
        <strain evidence="4">UBA11728</strain>
    </source>
</reference>
<dbReference type="EMBL" id="DPVV01000411">
    <property type="protein sequence ID" value="HCL03155.1"/>
    <property type="molecule type" value="Genomic_DNA"/>
</dbReference>
<dbReference type="Pfam" id="PF20256">
    <property type="entry name" value="MoCoBD_2"/>
    <property type="match status" value="1"/>
</dbReference>
<dbReference type="Pfam" id="PF01315">
    <property type="entry name" value="Ald_Xan_dh_C"/>
    <property type="match status" value="1"/>
</dbReference>
<dbReference type="InterPro" id="IPR008274">
    <property type="entry name" value="AldOxase/xan_DH_MoCoBD1"/>
</dbReference>
<keyword evidence="1" id="KW-0500">Molybdenum</keyword>
<dbReference type="InterPro" id="IPR046867">
    <property type="entry name" value="AldOxase/xan_DH_MoCoBD2"/>
</dbReference>
<evidence type="ECO:0000256" key="1">
    <source>
        <dbReference type="ARBA" id="ARBA00022505"/>
    </source>
</evidence>
<dbReference type="InterPro" id="IPR037165">
    <property type="entry name" value="AldOxase/xan_DH_Mopterin-bd_sf"/>
</dbReference>
<evidence type="ECO:0000259" key="3">
    <source>
        <dbReference type="SMART" id="SM01008"/>
    </source>
</evidence>
<gene>
    <name evidence="4" type="ORF">DHW61_12240</name>
</gene>
<dbReference type="GO" id="GO:0005506">
    <property type="term" value="F:iron ion binding"/>
    <property type="evidence" value="ECO:0007669"/>
    <property type="project" value="InterPro"/>
</dbReference>
<evidence type="ECO:0000256" key="2">
    <source>
        <dbReference type="ARBA" id="ARBA00023002"/>
    </source>
</evidence>
<comment type="caution">
    <text evidence="4">The sequence shown here is derived from an EMBL/GenBank/DDBJ whole genome shotgun (WGS) entry which is preliminary data.</text>
</comment>